<keyword evidence="7" id="KW-0391">Immunity</keyword>
<evidence type="ECO:0000256" key="3">
    <source>
        <dbReference type="ARBA" id="ARBA00013445"/>
    </source>
</evidence>
<dbReference type="CDD" id="cd00033">
    <property type="entry name" value="CCP"/>
    <property type="match status" value="2"/>
</dbReference>
<evidence type="ECO:0000256" key="5">
    <source>
        <dbReference type="ARBA" id="ARBA00022729"/>
    </source>
</evidence>
<feature type="domain" description="Sushi" evidence="17">
    <location>
        <begin position="14"/>
        <end position="76"/>
    </location>
</feature>
<dbReference type="PANTHER" id="PTHR10573">
    <property type="entry name" value="INTERLEUKIN-2 RECEPTOR ALPHA CHAIN"/>
    <property type="match status" value="1"/>
</dbReference>
<keyword evidence="11" id="KW-0675">Receptor</keyword>
<dbReference type="OrthoDB" id="9944172at2759"/>
<evidence type="ECO:0000256" key="13">
    <source>
        <dbReference type="ARBA" id="ARBA00025938"/>
    </source>
</evidence>
<evidence type="ECO:0000256" key="1">
    <source>
        <dbReference type="ARBA" id="ARBA00002381"/>
    </source>
</evidence>
<dbReference type="SMART" id="SM00032">
    <property type="entry name" value="CCP"/>
    <property type="match status" value="2"/>
</dbReference>
<dbReference type="PANTHER" id="PTHR10573:SF0">
    <property type="entry name" value="INTERLEUKIN-2 RECEPTOR SUBUNIT ALPHA"/>
    <property type="match status" value="1"/>
</dbReference>
<evidence type="ECO:0000259" key="17">
    <source>
        <dbReference type="PROSITE" id="PS50923"/>
    </source>
</evidence>
<evidence type="ECO:0000256" key="4">
    <source>
        <dbReference type="ARBA" id="ARBA00022692"/>
    </source>
</evidence>
<evidence type="ECO:0000256" key="10">
    <source>
        <dbReference type="ARBA" id="ARBA00023157"/>
    </source>
</evidence>
<accession>A0A7K7FTL5</accession>
<feature type="compositionally biased region" description="Polar residues" evidence="15">
    <location>
        <begin position="97"/>
        <end position="110"/>
    </location>
</feature>
<comment type="subunit">
    <text evidence="13">Non-covalent dimer of an alpha and a beta subunit. IL2R exists in 3 different forms: a high affinity dimer, an intermediate affinity monomer (beta subunit), and a low affinity monomer (alpha subunit). The high and intermediate affinity forms also associate with a gamma subunit.</text>
</comment>
<organism evidence="18 19">
    <name type="scientific">Chionis minor</name>
    <name type="common">Black-faced sheathbill</name>
    <dbReference type="NCBI Taxonomy" id="227182"/>
    <lineage>
        <taxon>Eukaryota</taxon>
        <taxon>Metazoa</taxon>
        <taxon>Chordata</taxon>
        <taxon>Craniata</taxon>
        <taxon>Vertebrata</taxon>
        <taxon>Euteleostomi</taxon>
        <taxon>Archelosauria</taxon>
        <taxon>Archosauria</taxon>
        <taxon>Dinosauria</taxon>
        <taxon>Saurischia</taxon>
        <taxon>Theropoda</taxon>
        <taxon>Coelurosauria</taxon>
        <taxon>Aves</taxon>
        <taxon>Neognathae</taxon>
        <taxon>Neoaves</taxon>
        <taxon>Charadriiformes</taxon>
        <taxon>Chionididae</taxon>
        <taxon>Chionis</taxon>
    </lineage>
</organism>
<keyword evidence="9" id="KW-0472">Membrane</keyword>
<evidence type="ECO:0000256" key="15">
    <source>
        <dbReference type="SAM" id="MobiDB-lite"/>
    </source>
</evidence>
<feature type="signal peptide" evidence="16">
    <location>
        <begin position="1"/>
        <end position="20"/>
    </location>
</feature>
<dbReference type="EMBL" id="VZSF01009322">
    <property type="protein sequence ID" value="NWY60669.1"/>
    <property type="molecule type" value="Genomic_DNA"/>
</dbReference>
<dbReference type="AlphaFoldDB" id="A0A7K7FTL5"/>
<dbReference type="InterPro" id="IPR015486">
    <property type="entry name" value="IL-2_rcpt_alpha"/>
</dbReference>
<comment type="subcellular location">
    <subcellularLocation>
        <location evidence="2">Membrane</location>
        <topology evidence="2">Single-pass type I membrane protein</topology>
    </subcellularLocation>
</comment>
<evidence type="ECO:0000256" key="11">
    <source>
        <dbReference type="ARBA" id="ARBA00023170"/>
    </source>
</evidence>
<dbReference type="GO" id="GO:0004911">
    <property type="term" value="F:interleukin-2 receptor activity"/>
    <property type="evidence" value="ECO:0007669"/>
    <property type="project" value="InterPro"/>
</dbReference>
<dbReference type="SUPFAM" id="SSF57535">
    <property type="entry name" value="Complement control module/SCR domain"/>
    <property type="match status" value="2"/>
</dbReference>
<comment type="caution">
    <text evidence="14">Lacks conserved residue(s) required for the propagation of feature annotation.</text>
</comment>
<dbReference type="InterPro" id="IPR000436">
    <property type="entry name" value="Sushi_SCR_CCP_dom"/>
</dbReference>
<keyword evidence="6" id="KW-0677">Repeat</keyword>
<evidence type="ECO:0000313" key="18">
    <source>
        <dbReference type="EMBL" id="NWY60669.1"/>
    </source>
</evidence>
<keyword evidence="4" id="KW-0812">Transmembrane</keyword>
<proteinExistence type="predicted"/>
<dbReference type="Pfam" id="PF00084">
    <property type="entry name" value="Sushi"/>
    <property type="match status" value="2"/>
</dbReference>
<feature type="disulfide bond" evidence="14">
    <location>
        <begin position="119"/>
        <end position="162"/>
    </location>
</feature>
<feature type="domain" description="Sushi" evidence="17">
    <location>
        <begin position="117"/>
        <end position="180"/>
    </location>
</feature>
<feature type="region of interest" description="Disordered" evidence="15">
    <location>
        <begin position="90"/>
        <end position="110"/>
    </location>
</feature>
<evidence type="ECO:0000256" key="2">
    <source>
        <dbReference type="ARBA" id="ARBA00004479"/>
    </source>
</evidence>
<protein>
    <recommendedName>
        <fullName evidence="3">Interleukin-2 receptor subunit alpha</fullName>
    </recommendedName>
</protein>
<keyword evidence="10 14" id="KW-1015">Disulfide bond</keyword>
<dbReference type="GO" id="GO:0002376">
    <property type="term" value="P:immune system process"/>
    <property type="evidence" value="ECO:0007669"/>
    <property type="project" value="UniProtKB-KW"/>
</dbReference>
<evidence type="ECO:0000256" key="9">
    <source>
        <dbReference type="ARBA" id="ARBA00023136"/>
    </source>
</evidence>
<keyword evidence="12" id="KW-0325">Glycoprotein</keyword>
<gene>
    <name evidence="18" type="primary">Il2ra</name>
    <name evidence="18" type="ORF">CHIMIN_R02222</name>
</gene>
<evidence type="ECO:0000256" key="7">
    <source>
        <dbReference type="ARBA" id="ARBA00022859"/>
    </source>
</evidence>
<keyword evidence="8" id="KW-1133">Transmembrane helix</keyword>
<evidence type="ECO:0000256" key="14">
    <source>
        <dbReference type="PROSITE-ProRule" id="PRU00302"/>
    </source>
</evidence>
<evidence type="ECO:0000256" key="16">
    <source>
        <dbReference type="SAM" id="SignalP"/>
    </source>
</evidence>
<dbReference type="GO" id="GO:0016020">
    <property type="term" value="C:membrane"/>
    <property type="evidence" value="ECO:0007669"/>
    <property type="project" value="UniProtKB-SubCell"/>
</dbReference>
<evidence type="ECO:0000256" key="6">
    <source>
        <dbReference type="ARBA" id="ARBA00022737"/>
    </source>
</evidence>
<keyword evidence="19" id="KW-1185">Reference proteome</keyword>
<comment type="caution">
    <text evidence="18">The sequence shown here is derived from an EMBL/GenBank/DDBJ whole genome shotgun (WGS) entry which is preliminary data.</text>
</comment>
<evidence type="ECO:0000313" key="19">
    <source>
        <dbReference type="Proteomes" id="UP000557271"/>
    </source>
</evidence>
<reference evidence="18 19" key="1">
    <citation type="submission" date="2019-09" db="EMBL/GenBank/DDBJ databases">
        <title>Bird 10,000 Genomes (B10K) Project - Family phase.</title>
        <authorList>
            <person name="Zhang G."/>
        </authorList>
    </citation>
    <scope>NUCLEOTIDE SEQUENCE [LARGE SCALE GENOMIC DNA]</scope>
    <source>
        <strain evidence="18">B10K-UC-030-51</strain>
    </source>
</reference>
<dbReference type="GO" id="GO:0006954">
    <property type="term" value="P:inflammatory response"/>
    <property type="evidence" value="ECO:0007669"/>
    <property type="project" value="TreeGrafter"/>
</dbReference>
<name>A0A7K7FTL5_CHIMN</name>
<evidence type="ECO:0000256" key="8">
    <source>
        <dbReference type="ARBA" id="ARBA00022989"/>
    </source>
</evidence>
<feature type="chain" id="PRO_5029894263" description="Interleukin-2 receptor subunit alpha" evidence="16">
    <location>
        <begin position="21"/>
        <end position="182"/>
    </location>
</feature>
<dbReference type="Proteomes" id="UP000557271">
    <property type="component" value="Unassembled WGS sequence"/>
</dbReference>
<keyword evidence="14" id="KW-0768">Sushi</keyword>
<dbReference type="InterPro" id="IPR035976">
    <property type="entry name" value="Sushi/SCR/CCP_sf"/>
</dbReference>
<sequence length="182" mass="20531">MHRLFSFSGFLFAEICPAVPRTEFADVTADTYSVGTKLYYECDSGYVRRQGQYPGIQCQSTEQVASWLYDEFECIDKKILLSMAPTKDLDATKKPQTKTQDPAPQKQENLSEFDQKNFCGPPKTIPHASLSLKKQYCVGQVLHFKCQSGYDKRSPSSGTSVCKKVDGKIIWTPLNMRCTNDS</sequence>
<feature type="non-terminal residue" evidence="18">
    <location>
        <position position="1"/>
    </location>
</feature>
<feature type="non-terminal residue" evidence="18">
    <location>
        <position position="182"/>
    </location>
</feature>
<evidence type="ECO:0000256" key="12">
    <source>
        <dbReference type="ARBA" id="ARBA00023180"/>
    </source>
</evidence>
<dbReference type="PROSITE" id="PS50923">
    <property type="entry name" value="SUSHI"/>
    <property type="match status" value="2"/>
</dbReference>
<comment type="function">
    <text evidence="1">Receptor for interleukin-2. The receptor is involved in the regulation of immune tolerance by controlling regulatory T cells (TREGs) activity. TREGs suppress the activation and expansion of autoreactive T-cells.</text>
</comment>
<dbReference type="GO" id="GO:0019976">
    <property type="term" value="F:interleukin-2 binding"/>
    <property type="evidence" value="ECO:0007669"/>
    <property type="project" value="InterPro"/>
</dbReference>
<keyword evidence="5 16" id="KW-0732">Signal</keyword>
<dbReference type="Gene3D" id="2.10.70.10">
    <property type="entry name" value="Complement Module, domain 1"/>
    <property type="match status" value="2"/>
</dbReference>